<gene>
    <name evidence="1" type="ORF">M6B22_17720</name>
</gene>
<evidence type="ECO:0008006" key="3">
    <source>
        <dbReference type="Google" id="ProtNLM"/>
    </source>
</evidence>
<name>A0ABY7JVG4_9ACTN</name>
<dbReference type="Proteomes" id="UP001164693">
    <property type="component" value="Chromosome"/>
</dbReference>
<evidence type="ECO:0000313" key="1">
    <source>
        <dbReference type="EMBL" id="WAX56359.1"/>
    </source>
</evidence>
<protein>
    <recommendedName>
        <fullName evidence="3">Ferredoxin</fullName>
    </recommendedName>
</protein>
<dbReference type="RefSeq" id="WP_269442891.1">
    <property type="nucleotide sequence ID" value="NZ_CP097463.1"/>
</dbReference>
<reference evidence="1" key="1">
    <citation type="submission" date="2022-05" db="EMBL/GenBank/DDBJ databases">
        <title>Jatrophihabitans sp. SB3-54 whole genome sequence.</title>
        <authorList>
            <person name="Suh M.K."/>
            <person name="Eom M.K."/>
            <person name="Kim J.S."/>
            <person name="Kim H.S."/>
            <person name="Do H.E."/>
            <person name="Shin Y.K."/>
            <person name="Lee J.-S."/>
        </authorList>
    </citation>
    <scope>NUCLEOTIDE SEQUENCE</scope>
    <source>
        <strain evidence="1">SB3-54</strain>
    </source>
</reference>
<sequence>MVELPSGLPSRADVPVRCQRCGVQVLVGKTSWQQTSVQWPADGPGRCEELRERSADGAMIARVRTCSALQRSISKAALAGIVTISE</sequence>
<keyword evidence="2" id="KW-1185">Reference proteome</keyword>
<evidence type="ECO:0000313" key="2">
    <source>
        <dbReference type="Proteomes" id="UP001164693"/>
    </source>
</evidence>
<proteinExistence type="predicted"/>
<dbReference type="EMBL" id="CP097463">
    <property type="protein sequence ID" value="WAX56359.1"/>
    <property type="molecule type" value="Genomic_DNA"/>
</dbReference>
<accession>A0ABY7JVG4</accession>
<organism evidence="1 2">
    <name type="scientific">Jatrophihabitans cynanchi</name>
    <dbReference type="NCBI Taxonomy" id="2944128"/>
    <lineage>
        <taxon>Bacteria</taxon>
        <taxon>Bacillati</taxon>
        <taxon>Actinomycetota</taxon>
        <taxon>Actinomycetes</taxon>
        <taxon>Jatrophihabitantales</taxon>
        <taxon>Jatrophihabitantaceae</taxon>
        <taxon>Jatrophihabitans</taxon>
    </lineage>
</organism>